<dbReference type="EMBL" id="JAAPAO010000058">
    <property type="protein sequence ID" value="KAF4674736.1"/>
    <property type="molecule type" value="Genomic_DNA"/>
</dbReference>
<comment type="caution">
    <text evidence="2">The sequence shown here is derived from an EMBL/GenBank/DDBJ whole genome shotgun (WGS) entry which is preliminary data.</text>
</comment>
<feature type="compositionally biased region" description="Low complexity" evidence="1">
    <location>
        <begin position="274"/>
        <end position="283"/>
    </location>
</feature>
<proteinExistence type="predicted"/>
<feature type="compositionally biased region" description="Low complexity" evidence="1">
    <location>
        <begin position="369"/>
        <end position="385"/>
    </location>
</feature>
<gene>
    <name evidence="2" type="ORF">FOL47_008786</name>
</gene>
<accession>A0A7J6MTH9</accession>
<dbReference type="AlphaFoldDB" id="A0A7J6MTH9"/>
<evidence type="ECO:0000256" key="1">
    <source>
        <dbReference type="SAM" id="MobiDB-lite"/>
    </source>
</evidence>
<name>A0A7J6MTH9_PERCH</name>
<feature type="region of interest" description="Disordered" evidence="1">
    <location>
        <begin position="369"/>
        <end position="404"/>
    </location>
</feature>
<reference evidence="2 3" key="1">
    <citation type="submission" date="2020-04" db="EMBL/GenBank/DDBJ databases">
        <title>Perkinsus chesapeaki whole genome sequence.</title>
        <authorList>
            <person name="Bogema D.R."/>
        </authorList>
    </citation>
    <scope>NUCLEOTIDE SEQUENCE [LARGE SCALE GENOMIC DNA]</scope>
    <source>
        <strain evidence="2">ATCC PRA-425</strain>
    </source>
</reference>
<feature type="region of interest" description="Disordered" evidence="1">
    <location>
        <begin position="274"/>
        <end position="349"/>
    </location>
</feature>
<dbReference type="OrthoDB" id="433326at2759"/>
<keyword evidence="3" id="KW-1185">Reference proteome</keyword>
<evidence type="ECO:0000313" key="2">
    <source>
        <dbReference type="EMBL" id="KAF4674736.1"/>
    </source>
</evidence>
<feature type="compositionally biased region" description="Basic residues" evidence="1">
    <location>
        <begin position="284"/>
        <end position="294"/>
    </location>
</feature>
<sequence length="534" mass="58607">MAVALVSFGEWRGIIRVGSREPKMEAMFNMVNMIPKPAIPHLPTIDLHHLPKEHTSTWNADGGIQLPTPVPKPSVGSPYCIPSKIICKLGPAGEILFCAKHCIGRYVYSPKPCHYVMSLSRVCCPGRAMPTRTIRQQSVDFSDYPFKAGEIVFCKDREDVLDADGRVIEMYPARPVVLVKEGHRRANSWEVMFFSPHEKAATEEVPASSLLPYDDGYSKFESVRVCSNPRPGHEKMYMEAVGCQVDTASRVHKHKQPLPAGMQSVLDAAATATSVKAEASSSRTRVRTRSRSSSRRTASVGSPASLKGRARSPGRPAAGSRVQTHAPPLEHPTRHSRRTHENLSPGGFYRATITRMLPESEVYMPEAGSKALPIDSSPSSSSAVEESIKSTTEEVTSSPPPEDVGALQAKEAAQLAQLALYEQADRAYNFLIEGSDPEEFIQRLFESAAFVFGGDESDVNDMGMILAGIRLALKRIEKSEEKFDVANLRRLNLALYQILRPAGFGDLRGAPKLYTCANLLRSIIKDMIADADMG</sequence>
<evidence type="ECO:0000313" key="3">
    <source>
        <dbReference type="Proteomes" id="UP000591131"/>
    </source>
</evidence>
<organism evidence="2 3">
    <name type="scientific">Perkinsus chesapeaki</name>
    <name type="common">Clam parasite</name>
    <name type="synonym">Perkinsus andrewsi</name>
    <dbReference type="NCBI Taxonomy" id="330153"/>
    <lineage>
        <taxon>Eukaryota</taxon>
        <taxon>Sar</taxon>
        <taxon>Alveolata</taxon>
        <taxon>Perkinsozoa</taxon>
        <taxon>Perkinsea</taxon>
        <taxon>Perkinsida</taxon>
        <taxon>Perkinsidae</taxon>
        <taxon>Perkinsus</taxon>
    </lineage>
</organism>
<dbReference type="Proteomes" id="UP000591131">
    <property type="component" value="Unassembled WGS sequence"/>
</dbReference>
<protein>
    <submittedName>
        <fullName evidence="2">Uncharacterized protein</fullName>
    </submittedName>
</protein>